<keyword evidence="2" id="KW-0812">Transmembrane</keyword>
<evidence type="ECO:0000313" key="4">
    <source>
        <dbReference type="Proteomes" id="UP001524547"/>
    </source>
</evidence>
<accession>A0ABT1VSK0</accession>
<reference evidence="3 4" key="1">
    <citation type="submission" date="2022-06" db="EMBL/GenBank/DDBJ databases">
        <title>Rhizosaccharibacter gen. nov. sp. nov. KSS12, endophytic bacteria isolated from sugarcane.</title>
        <authorList>
            <person name="Pitiwittayakul N."/>
        </authorList>
    </citation>
    <scope>NUCLEOTIDE SEQUENCE [LARGE SCALE GENOMIC DNA]</scope>
    <source>
        <strain evidence="3 4">KSS12</strain>
    </source>
</reference>
<keyword evidence="1" id="KW-0175">Coiled coil</keyword>
<sequence length="85" mass="9604">MDITGIVALLSPYVVPLGGILLVAWIVKLKHDRHIRGLSAQGLSEAEQRTMAEMGEIARRMEQRVENLERILDNELSGWRSRVPL</sequence>
<feature type="coiled-coil region" evidence="1">
    <location>
        <begin position="51"/>
        <end position="78"/>
    </location>
</feature>
<keyword evidence="2" id="KW-0472">Membrane</keyword>
<evidence type="ECO:0000256" key="2">
    <source>
        <dbReference type="SAM" id="Phobius"/>
    </source>
</evidence>
<protein>
    <submittedName>
        <fullName evidence="3">Phage shock protein B</fullName>
    </submittedName>
</protein>
<dbReference type="Pfam" id="PF06667">
    <property type="entry name" value="PspB"/>
    <property type="match status" value="1"/>
</dbReference>
<organism evidence="3 4">
    <name type="scientific">Rhizosaccharibacter radicis</name>
    <dbReference type="NCBI Taxonomy" id="2782605"/>
    <lineage>
        <taxon>Bacteria</taxon>
        <taxon>Pseudomonadati</taxon>
        <taxon>Pseudomonadota</taxon>
        <taxon>Alphaproteobacteria</taxon>
        <taxon>Acetobacterales</taxon>
        <taxon>Acetobacteraceae</taxon>
        <taxon>Rhizosaccharibacter</taxon>
    </lineage>
</organism>
<evidence type="ECO:0000313" key="3">
    <source>
        <dbReference type="EMBL" id="MCQ8239318.1"/>
    </source>
</evidence>
<dbReference type="EMBL" id="JAMZEJ010000001">
    <property type="protein sequence ID" value="MCQ8239318.1"/>
    <property type="molecule type" value="Genomic_DNA"/>
</dbReference>
<evidence type="ECO:0000256" key="1">
    <source>
        <dbReference type="SAM" id="Coils"/>
    </source>
</evidence>
<proteinExistence type="predicted"/>
<keyword evidence="2" id="KW-1133">Transmembrane helix</keyword>
<dbReference type="InterPro" id="IPR009554">
    <property type="entry name" value="Phageshock_PspB"/>
</dbReference>
<dbReference type="RefSeq" id="WP_422918065.1">
    <property type="nucleotide sequence ID" value="NZ_JAMZEJ010000001.1"/>
</dbReference>
<dbReference type="Proteomes" id="UP001524547">
    <property type="component" value="Unassembled WGS sequence"/>
</dbReference>
<keyword evidence="4" id="KW-1185">Reference proteome</keyword>
<comment type="caution">
    <text evidence="3">The sequence shown here is derived from an EMBL/GenBank/DDBJ whole genome shotgun (WGS) entry which is preliminary data.</text>
</comment>
<name>A0ABT1VSK0_9PROT</name>
<feature type="transmembrane region" description="Helical" evidence="2">
    <location>
        <begin position="6"/>
        <end position="27"/>
    </location>
</feature>
<gene>
    <name evidence="3" type="ORF">NFI88_00500</name>
</gene>